<dbReference type="SUPFAM" id="SSF46785">
    <property type="entry name" value="Winged helix' DNA-binding domain"/>
    <property type="match status" value="1"/>
</dbReference>
<accession>A0A380JTI3</accession>
<dbReference type="EMBL" id="UHFG01000004">
    <property type="protein sequence ID" value="SUN48828.1"/>
    <property type="molecule type" value="Genomic_DNA"/>
</dbReference>
<name>A0A380JTI3_STRDY</name>
<gene>
    <name evidence="1" type="ORF">NCTC4670_00714</name>
</gene>
<proteinExistence type="predicted"/>
<dbReference type="Proteomes" id="UP000254797">
    <property type="component" value="Unassembled WGS sequence"/>
</dbReference>
<reference evidence="1 2" key="1">
    <citation type="submission" date="2018-06" db="EMBL/GenBank/DDBJ databases">
        <authorList>
            <consortium name="Pathogen Informatics"/>
            <person name="Doyle S."/>
        </authorList>
    </citation>
    <scope>NUCLEOTIDE SEQUENCE [LARGE SCALE GENOMIC DNA]</scope>
    <source>
        <strain evidence="1 2">NCTC4670</strain>
    </source>
</reference>
<dbReference type="AlphaFoldDB" id="A0A380JTI3"/>
<evidence type="ECO:0000313" key="2">
    <source>
        <dbReference type="Proteomes" id="UP000254797"/>
    </source>
</evidence>
<dbReference type="InterPro" id="IPR036390">
    <property type="entry name" value="WH_DNA-bd_sf"/>
</dbReference>
<sequence length="89" mass="10623">MVILRNKDDWRVYPEEIAERSKDKVSAVRTGIKELEEHHYIRTYKKGLGDKNGISYFRFCADRKISDEMFEQLKQQLDEELAQIQKTQS</sequence>
<protein>
    <submittedName>
        <fullName evidence="1">Phage replication protein</fullName>
    </submittedName>
</protein>
<organism evidence="1 2">
    <name type="scientific">Streptococcus dysgalactiae subsp. dysgalactiae</name>
    <dbReference type="NCBI Taxonomy" id="99822"/>
    <lineage>
        <taxon>Bacteria</taxon>
        <taxon>Bacillati</taxon>
        <taxon>Bacillota</taxon>
        <taxon>Bacilli</taxon>
        <taxon>Lactobacillales</taxon>
        <taxon>Streptococcaceae</taxon>
        <taxon>Streptococcus</taxon>
    </lineage>
</organism>
<evidence type="ECO:0000313" key="1">
    <source>
        <dbReference type="EMBL" id="SUN48828.1"/>
    </source>
</evidence>